<keyword evidence="1" id="KW-0175">Coiled coil</keyword>
<evidence type="ECO:0000256" key="3">
    <source>
        <dbReference type="SAM" id="SignalP"/>
    </source>
</evidence>
<feature type="compositionally biased region" description="Polar residues" evidence="2">
    <location>
        <begin position="210"/>
        <end position="223"/>
    </location>
</feature>
<dbReference type="OrthoDB" id="7790233at2759"/>
<keyword evidence="3" id="KW-0732">Signal</keyword>
<feature type="region of interest" description="Disordered" evidence="2">
    <location>
        <begin position="452"/>
        <end position="502"/>
    </location>
</feature>
<organism evidence="4 5">
    <name type="scientific">Clunio marinus</name>
    <dbReference type="NCBI Taxonomy" id="568069"/>
    <lineage>
        <taxon>Eukaryota</taxon>
        <taxon>Metazoa</taxon>
        <taxon>Ecdysozoa</taxon>
        <taxon>Arthropoda</taxon>
        <taxon>Hexapoda</taxon>
        <taxon>Insecta</taxon>
        <taxon>Pterygota</taxon>
        <taxon>Neoptera</taxon>
        <taxon>Endopterygota</taxon>
        <taxon>Diptera</taxon>
        <taxon>Nematocera</taxon>
        <taxon>Chironomoidea</taxon>
        <taxon>Chironomidae</taxon>
        <taxon>Clunio</taxon>
    </lineage>
</organism>
<accession>A0A1J1HLF8</accession>
<feature type="signal peptide" evidence="3">
    <location>
        <begin position="1"/>
        <end position="21"/>
    </location>
</feature>
<keyword evidence="5" id="KW-1185">Reference proteome</keyword>
<feature type="compositionally biased region" description="Polar residues" evidence="2">
    <location>
        <begin position="471"/>
        <end position="483"/>
    </location>
</feature>
<evidence type="ECO:0000256" key="1">
    <source>
        <dbReference type="SAM" id="Coils"/>
    </source>
</evidence>
<evidence type="ECO:0000313" key="5">
    <source>
        <dbReference type="Proteomes" id="UP000183832"/>
    </source>
</evidence>
<feature type="region of interest" description="Disordered" evidence="2">
    <location>
        <begin position="204"/>
        <end position="223"/>
    </location>
</feature>
<feature type="compositionally biased region" description="Basic residues" evidence="2">
    <location>
        <begin position="454"/>
        <end position="468"/>
    </location>
</feature>
<feature type="coiled-coil region" evidence="1">
    <location>
        <begin position="393"/>
        <end position="444"/>
    </location>
</feature>
<feature type="region of interest" description="Disordered" evidence="2">
    <location>
        <begin position="61"/>
        <end position="86"/>
    </location>
</feature>
<evidence type="ECO:0000313" key="4">
    <source>
        <dbReference type="EMBL" id="CRK88887.1"/>
    </source>
</evidence>
<name>A0A1J1HLF8_9DIPT</name>
<reference evidence="4 5" key="1">
    <citation type="submission" date="2015-04" db="EMBL/GenBank/DDBJ databases">
        <authorList>
            <person name="Syromyatnikov M.Y."/>
            <person name="Popov V.N."/>
        </authorList>
    </citation>
    <scope>NUCLEOTIDE SEQUENCE [LARGE SCALE GENOMIC DNA]</scope>
</reference>
<dbReference type="PROSITE" id="PS51257">
    <property type="entry name" value="PROKAR_LIPOPROTEIN"/>
    <property type="match status" value="1"/>
</dbReference>
<protein>
    <submittedName>
        <fullName evidence="4">CLUMA_CG002583, isoform A</fullName>
    </submittedName>
</protein>
<dbReference type="EMBL" id="CVRI01000010">
    <property type="protein sequence ID" value="CRK88887.1"/>
    <property type="molecule type" value="Genomic_DNA"/>
</dbReference>
<dbReference type="STRING" id="568069.A0A1J1HLF8"/>
<proteinExistence type="predicted"/>
<gene>
    <name evidence="4" type="ORF">CLUMA_CG002583</name>
</gene>
<sequence length="502" mass="56713">MQVIRLSQLFSVLFLIIGCDARSTQVSAQYSVSDGNGESTRTFSTRGIVEDAVVEDGGILTKISSRTSKSPPRGHKRRPLTVNPSADYEQLPFQPEFFAVKGKVLNDDEAIPTKSILKVRPTRAKTFTSKPKPKPFHSSPEIDYSHHDSSGSSFKYPTIQNEEYFESNLQKSPSSVTKKYKKAEGGDGSLYSYSTINFNANDGDNDSRIKAQSSKRPNNPTNSFKLEQTFGGQQLKFDTEIDDNVGGFRPSPKYTTKRQKSPGKLFKSTEDEFKDASFYDFSIKPRPGQSVTALGPEGRLEKLQAELGVRSHTIAPHKNKFDPQLQGGFKPSFKLRDFPAIHGNDQGSGIASVGQIKTFYDRQEADRGERLQQKLLNEQKSTTKAQFVQFLRAKDEEERLERLVEEQYKLQQQKLLAQEKEAELKHQQQILQRQKEKLQLVEKHLSNKVTRQAIRQKRRPGGPSRRQRQPNPHNFSVVGNQSPVPVRSIKGNEGSYRATFNI</sequence>
<dbReference type="AlphaFoldDB" id="A0A1J1HLF8"/>
<feature type="region of interest" description="Disordered" evidence="2">
    <location>
        <begin position="243"/>
        <end position="265"/>
    </location>
</feature>
<feature type="chain" id="PRO_5012272445" evidence="3">
    <location>
        <begin position="22"/>
        <end position="502"/>
    </location>
</feature>
<dbReference type="Proteomes" id="UP000183832">
    <property type="component" value="Unassembled WGS sequence"/>
</dbReference>
<feature type="region of interest" description="Disordered" evidence="2">
    <location>
        <begin position="124"/>
        <end position="155"/>
    </location>
</feature>
<evidence type="ECO:0000256" key="2">
    <source>
        <dbReference type="SAM" id="MobiDB-lite"/>
    </source>
</evidence>